<organism evidence="1 2">
    <name type="scientific">Flavobacterium cerinum</name>
    <dbReference type="NCBI Taxonomy" id="2502784"/>
    <lineage>
        <taxon>Bacteria</taxon>
        <taxon>Pseudomonadati</taxon>
        <taxon>Bacteroidota</taxon>
        <taxon>Flavobacteriia</taxon>
        <taxon>Flavobacteriales</taxon>
        <taxon>Flavobacteriaceae</taxon>
        <taxon>Flavobacterium</taxon>
    </lineage>
</organism>
<reference evidence="1 2" key="1">
    <citation type="submission" date="2019-01" db="EMBL/GenBank/DDBJ databases">
        <title>Flavobacterium sp. nov.,isolated from freshwater.</title>
        <authorList>
            <person name="Zhang R."/>
            <person name="Du Z.-J."/>
        </authorList>
    </citation>
    <scope>NUCLEOTIDE SEQUENCE [LARGE SCALE GENOMIC DNA]</scope>
    <source>
        <strain evidence="1 2">1E403</strain>
    </source>
</reference>
<proteinExistence type="predicted"/>
<gene>
    <name evidence="1" type="ORF">EPI11_07900</name>
</gene>
<dbReference type="RefSeq" id="WP_128389418.1">
    <property type="nucleotide sequence ID" value="NZ_SBII01000004.1"/>
</dbReference>
<protein>
    <submittedName>
        <fullName evidence="1">Uncharacterized protein</fullName>
    </submittedName>
</protein>
<dbReference type="EMBL" id="SBII01000004">
    <property type="protein sequence ID" value="RWX00936.1"/>
    <property type="molecule type" value="Genomic_DNA"/>
</dbReference>
<sequence length="109" mass="12925">MDINIREQYVDSIMGFMNVVGHKAAEHFNDLELRQEELKIAIPSYFYRNWVATQKAMFNVGTVNFDKYMGMQIVEGYEDKIVVYFPDWIYCPKFEPIKFEIPQNIKATL</sequence>
<evidence type="ECO:0000313" key="1">
    <source>
        <dbReference type="EMBL" id="RWX00936.1"/>
    </source>
</evidence>
<keyword evidence="2" id="KW-1185">Reference proteome</keyword>
<accession>A0A3S3Q9G4</accession>
<dbReference type="AlphaFoldDB" id="A0A3S3Q9G4"/>
<dbReference type="Proteomes" id="UP000287527">
    <property type="component" value="Unassembled WGS sequence"/>
</dbReference>
<name>A0A3S3Q9G4_9FLAO</name>
<evidence type="ECO:0000313" key="2">
    <source>
        <dbReference type="Proteomes" id="UP000287527"/>
    </source>
</evidence>
<comment type="caution">
    <text evidence="1">The sequence shown here is derived from an EMBL/GenBank/DDBJ whole genome shotgun (WGS) entry which is preliminary data.</text>
</comment>